<dbReference type="Proteomes" id="UP000039046">
    <property type="component" value="Unassembled WGS sequence"/>
</dbReference>
<organism evidence="2 3">
    <name type="scientific">[Torrubiella] hemipterigena</name>
    <dbReference type="NCBI Taxonomy" id="1531966"/>
    <lineage>
        <taxon>Eukaryota</taxon>
        <taxon>Fungi</taxon>
        <taxon>Dikarya</taxon>
        <taxon>Ascomycota</taxon>
        <taxon>Pezizomycotina</taxon>
        <taxon>Sordariomycetes</taxon>
        <taxon>Hypocreomycetidae</taxon>
        <taxon>Hypocreales</taxon>
        <taxon>Clavicipitaceae</taxon>
        <taxon>Clavicipitaceae incertae sedis</taxon>
        <taxon>'Torrubiella' clade</taxon>
    </lineage>
</organism>
<feature type="region of interest" description="Disordered" evidence="1">
    <location>
        <begin position="148"/>
        <end position="170"/>
    </location>
</feature>
<proteinExistence type="predicted"/>
<keyword evidence="3" id="KW-1185">Reference proteome</keyword>
<dbReference type="AlphaFoldDB" id="A0A0A1T555"/>
<evidence type="ECO:0000313" key="2">
    <source>
        <dbReference type="EMBL" id="CEJ81447.1"/>
    </source>
</evidence>
<sequence length="297" mass="32926">MDKIGKRQALYHHKKKLDKCIDLPRLCFFKNGSSSNPATATAAASASAFVAKSASAADEAQFYASLVLVAKEGTCEELERALGLDPAQDIVGETLEDLDTPRTLHGLIHRLVEEDYADTSIPSLPLAHKLKTLRPMLVEPQRSKRLLAKQQQARYKETSDSSGNEPTSETKEECRLVVMLQITAKSPVNKFVIDVMEVTCPADDETGITIANTKSYRVDGEDICSSRVDGSVRIDGHIAVHVEVKAADMTEKEKERLFQQVGIEFITLISATLPRFRYYFKGKDGIYRYVIESLALS</sequence>
<accession>A0A0A1T555</accession>
<gene>
    <name evidence="2" type="ORF">VHEMI01569</name>
</gene>
<evidence type="ECO:0000256" key="1">
    <source>
        <dbReference type="SAM" id="MobiDB-lite"/>
    </source>
</evidence>
<evidence type="ECO:0000313" key="3">
    <source>
        <dbReference type="Proteomes" id="UP000039046"/>
    </source>
</evidence>
<reference evidence="2 3" key="1">
    <citation type="journal article" date="2015" name="Genome Announc.">
        <title>Draft Genome Sequence and Gene Annotation of the Entomopathogenic Fungus Verticillium hemipterigenum.</title>
        <authorList>
            <person name="Horn F."/>
            <person name="Habel A."/>
            <person name="Scharf D.H."/>
            <person name="Dworschak J."/>
            <person name="Brakhage A.A."/>
            <person name="Guthke R."/>
            <person name="Hertweck C."/>
            <person name="Linde J."/>
        </authorList>
    </citation>
    <scope>NUCLEOTIDE SEQUENCE [LARGE SCALE GENOMIC DNA]</scope>
</reference>
<dbReference type="HOGENOM" id="CLU_937454_0_0_1"/>
<name>A0A0A1T555_9HYPO</name>
<dbReference type="EMBL" id="CDHN01000001">
    <property type="protein sequence ID" value="CEJ81447.1"/>
    <property type="molecule type" value="Genomic_DNA"/>
</dbReference>
<protein>
    <submittedName>
        <fullName evidence="2">Uncharacterized protein</fullName>
    </submittedName>
</protein>